<evidence type="ECO:0000256" key="1">
    <source>
        <dbReference type="SAM" id="Phobius"/>
    </source>
</evidence>
<sequence length="347" mass="39706">MMLVNTLLENKAEDPKREEKPSNDLWPYLCLLRISATRPISQRNELIDDRNSRKVFFVKWLSPITLFSATVSVFTLYLLVMLMLNGVFEVYWPQQLYALKDHLITPIHGNASANEVQQLYMIRNFMIPTLRLIVIVHQILNIEATVNHLNTISGFADDLQAYCVGRCSNFSSKIRRNSIIIGALFIVIPLVIVLPAISVSFSENVVLAPVCDIVCEFYRQMEMALIDTQEYLRGNHGSVLLVEVRKWHQFLLRNRKIVGQIGTITTVPQLLSLVEVTMNLTVFWYSLFTLVASTNTPILGNYPLKMCMSYVVTRHVKTRKAENVTTAMFNQVVTYLIILLQFDRAAS</sequence>
<feature type="transmembrane region" description="Helical" evidence="1">
    <location>
        <begin position="324"/>
        <end position="342"/>
    </location>
</feature>
<accession>A0A8J2NXS2</accession>
<keyword evidence="1" id="KW-0472">Membrane</keyword>
<dbReference type="Proteomes" id="UP000708208">
    <property type="component" value="Unassembled WGS sequence"/>
</dbReference>
<feature type="transmembrane region" description="Helical" evidence="1">
    <location>
        <begin position="179"/>
        <end position="197"/>
    </location>
</feature>
<evidence type="ECO:0000313" key="2">
    <source>
        <dbReference type="EMBL" id="CAG7722733.1"/>
    </source>
</evidence>
<evidence type="ECO:0000313" key="3">
    <source>
        <dbReference type="Proteomes" id="UP000708208"/>
    </source>
</evidence>
<keyword evidence="1" id="KW-1133">Transmembrane helix</keyword>
<reference evidence="2" key="1">
    <citation type="submission" date="2021-06" db="EMBL/GenBank/DDBJ databases">
        <authorList>
            <person name="Hodson N. C."/>
            <person name="Mongue J. A."/>
            <person name="Jaron S. K."/>
        </authorList>
    </citation>
    <scope>NUCLEOTIDE SEQUENCE</scope>
</reference>
<feature type="transmembrane region" description="Helical" evidence="1">
    <location>
        <begin position="60"/>
        <end position="84"/>
    </location>
</feature>
<gene>
    <name evidence="2" type="ORF">AFUS01_LOCUS11852</name>
</gene>
<keyword evidence="1" id="KW-0812">Transmembrane</keyword>
<organism evidence="2 3">
    <name type="scientific">Allacma fusca</name>
    <dbReference type="NCBI Taxonomy" id="39272"/>
    <lineage>
        <taxon>Eukaryota</taxon>
        <taxon>Metazoa</taxon>
        <taxon>Ecdysozoa</taxon>
        <taxon>Arthropoda</taxon>
        <taxon>Hexapoda</taxon>
        <taxon>Collembola</taxon>
        <taxon>Symphypleona</taxon>
        <taxon>Sminthuridae</taxon>
        <taxon>Allacma</taxon>
    </lineage>
</organism>
<protein>
    <submittedName>
        <fullName evidence="2">Uncharacterized protein</fullName>
    </submittedName>
</protein>
<dbReference type="AlphaFoldDB" id="A0A8J2NXS2"/>
<comment type="caution">
    <text evidence="2">The sequence shown here is derived from an EMBL/GenBank/DDBJ whole genome shotgun (WGS) entry which is preliminary data.</text>
</comment>
<name>A0A8J2NXS2_9HEXA</name>
<feature type="transmembrane region" description="Helical" evidence="1">
    <location>
        <begin position="282"/>
        <end position="304"/>
    </location>
</feature>
<dbReference type="EMBL" id="CAJVCH010092152">
    <property type="protein sequence ID" value="CAG7722733.1"/>
    <property type="molecule type" value="Genomic_DNA"/>
</dbReference>
<proteinExistence type="predicted"/>
<keyword evidence="3" id="KW-1185">Reference proteome</keyword>